<dbReference type="EMBL" id="LJIJ01000138">
    <property type="protein sequence ID" value="ODN01815.1"/>
    <property type="molecule type" value="Genomic_DNA"/>
</dbReference>
<dbReference type="Pfam" id="PF00005">
    <property type="entry name" value="ABC_tran"/>
    <property type="match status" value="1"/>
</dbReference>
<dbReference type="STRING" id="48709.A0A1D2N9Q0"/>
<dbReference type="GO" id="GO:0022857">
    <property type="term" value="F:transmembrane transporter activity"/>
    <property type="evidence" value="ECO:0007669"/>
    <property type="project" value="TreeGrafter"/>
</dbReference>
<dbReference type="SUPFAM" id="SSF52540">
    <property type="entry name" value="P-loop containing nucleoside triphosphate hydrolases"/>
    <property type="match status" value="1"/>
</dbReference>
<feature type="non-terminal residue" evidence="2">
    <location>
        <position position="1"/>
    </location>
</feature>
<evidence type="ECO:0000259" key="1">
    <source>
        <dbReference type="Pfam" id="PF00005"/>
    </source>
</evidence>
<evidence type="ECO:0000313" key="2">
    <source>
        <dbReference type="EMBL" id="ODN01815.1"/>
    </source>
</evidence>
<dbReference type="InterPro" id="IPR015854">
    <property type="entry name" value="ABC_transpr_LolD-like"/>
</dbReference>
<organism evidence="2 3">
    <name type="scientific">Orchesella cincta</name>
    <name type="common">Springtail</name>
    <name type="synonym">Podura cincta</name>
    <dbReference type="NCBI Taxonomy" id="48709"/>
    <lineage>
        <taxon>Eukaryota</taxon>
        <taxon>Metazoa</taxon>
        <taxon>Ecdysozoa</taxon>
        <taxon>Arthropoda</taxon>
        <taxon>Hexapoda</taxon>
        <taxon>Collembola</taxon>
        <taxon>Entomobryomorpha</taxon>
        <taxon>Entomobryoidea</taxon>
        <taxon>Orchesellidae</taxon>
        <taxon>Orchesellinae</taxon>
        <taxon>Orchesella</taxon>
    </lineage>
</organism>
<gene>
    <name evidence="2" type="ORF">Ocin01_04885</name>
</gene>
<comment type="caution">
    <text evidence="2">The sequence shown here is derived from an EMBL/GenBank/DDBJ whole genome shotgun (WGS) entry which is preliminary data.</text>
</comment>
<name>A0A1D2N9Q0_ORCCI</name>
<dbReference type="PANTHER" id="PTHR24220">
    <property type="entry name" value="IMPORT ATP-BINDING PROTEIN"/>
    <property type="match status" value="1"/>
</dbReference>
<reference evidence="2 3" key="1">
    <citation type="journal article" date="2016" name="Genome Biol. Evol.">
        <title>Gene Family Evolution Reflects Adaptation to Soil Environmental Stressors in the Genome of the Collembolan Orchesella cincta.</title>
        <authorList>
            <person name="Faddeeva-Vakhrusheva A."/>
            <person name="Derks M.F."/>
            <person name="Anvar S.Y."/>
            <person name="Agamennone V."/>
            <person name="Suring W."/>
            <person name="Smit S."/>
            <person name="van Straalen N.M."/>
            <person name="Roelofs D."/>
        </authorList>
    </citation>
    <scope>NUCLEOTIDE SEQUENCE [LARGE SCALE GENOMIC DNA]</scope>
    <source>
        <tissue evidence="2">Mixed pool</tissue>
    </source>
</reference>
<protein>
    <submittedName>
        <fullName evidence="2">ATP-binding cassette sub-family A member 8-A</fullName>
    </submittedName>
</protein>
<accession>A0A1D2N9Q0</accession>
<keyword evidence="2" id="KW-0547">Nucleotide-binding</keyword>
<dbReference type="GO" id="GO:0016887">
    <property type="term" value="F:ATP hydrolysis activity"/>
    <property type="evidence" value="ECO:0007669"/>
    <property type="project" value="InterPro"/>
</dbReference>
<evidence type="ECO:0000313" key="3">
    <source>
        <dbReference type="Proteomes" id="UP000094527"/>
    </source>
</evidence>
<feature type="domain" description="ABC transporter" evidence="1">
    <location>
        <begin position="1"/>
        <end position="134"/>
    </location>
</feature>
<dbReference type="AlphaFoldDB" id="A0A1D2N9Q0"/>
<feature type="non-terminal residue" evidence="2">
    <location>
        <position position="159"/>
    </location>
</feature>
<dbReference type="InterPro" id="IPR003439">
    <property type="entry name" value="ABC_transporter-like_ATP-bd"/>
</dbReference>
<dbReference type="OrthoDB" id="6512918at2759"/>
<proteinExistence type="predicted"/>
<dbReference type="Proteomes" id="UP000094527">
    <property type="component" value="Unassembled WGS sequence"/>
</dbReference>
<keyword evidence="2" id="KW-0067">ATP-binding</keyword>
<dbReference type="InterPro" id="IPR027417">
    <property type="entry name" value="P-loop_NTPase"/>
</dbReference>
<keyword evidence="3" id="KW-1185">Reference proteome</keyword>
<dbReference type="Gene3D" id="3.40.50.300">
    <property type="entry name" value="P-loop containing nucleotide triphosphate hydrolases"/>
    <property type="match status" value="1"/>
</dbReference>
<dbReference type="GO" id="GO:0005524">
    <property type="term" value="F:ATP binding"/>
    <property type="evidence" value="ECO:0007669"/>
    <property type="project" value="UniProtKB-KW"/>
</dbReference>
<dbReference type="GO" id="GO:0005886">
    <property type="term" value="C:plasma membrane"/>
    <property type="evidence" value="ECO:0007669"/>
    <property type="project" value="TreeGrafter"/>
</dbReference>
<sequence>GEVTCVVGQTGSGKSDFLNVIAGVKVPSSGFVDVKGMKVHEYHDLTNRHVSLCPQKQLLMESLSVEDHLRMCCMIHGASYHKAKTQATFLLQMFGLSSMRRHNHKGLTISETKKLLVAMALSKSPSILLLDNPVDQLDPEASFQFWKLLQELKPERSII</sequence>